<protein>
    <recommendedName>
        <fullName evidence="9">Hemolysin III</fullName>
    </recommendedName>
</protein>
<organism evidence="7 8">
    <name type="scientific">Apatococcus lobatus</name>
    <dbReference type="NCBI Taxonomy" id="904363"/>
    <lineage>
        <taxon>Eukaryota</taxon>
        <taxon>Viridiplantae</taxon>
        <taxon>Chlorophyta</taxon>
        <taxon>core chlorophytes</taxon>
        <taxon>Trebouxiophyceae</taxon>
        <taxon>Chlorellales</taxon>
        <taxon>Chlorellaceae</taxon>
        <taxon>Apatococcus</taxon>
    </lineage>
</organism>
<keyword evidence="5" id="KW-0479">Metal-binding</keyword>
<dbReference type="PANTHER" id="PTHR20855:SF3">
    <property type="entry name" value="LD03007P"/>
    <property type="match status" value="1"/>
</dbReference>
<feature type="transmembrane region" description="Helical" evidence="6">
    <location>
        <begin position="110"/>
        <end position="128"/>
    </location>
</feature>
<feature type="transmembrane region" description="Helical" evidence="6">
    <location>
        <begin position="197"/>
        <end position="217"/>
    </location>
</feature>
<sequence length="227" mass="24896">MSASSKSTSVIGKPRLRGVLHSYAAFASLAAGLILFTLVRTPEIKISLAVYISSLVLLYGSSSLYHWPTWELVTRSWLRRLDHASIYCLIAGTYTPICVIILSGPEAHKLLTFIWGSAFVGILHQLFWPGGPKWVSACVYVFMTLAAWFYGANMTAKLTIGQSQLLVAGGIFYVIGAASYAAHWPNLSPGVFGYHELFHTFVMAASACHFACITNLLQTDFTRGLHD</sequence>
<keyword evidence="8" id="KW-1185">Reference proteome</keyword>
<dbReference type="Pfam" id="PF03006">
    <property type="entry name" value="HlyIII"/>
    <property type="match status" value="1"/>
</dbReference>
<evidence type="ECO:0000256" key="2">
    <source>
        <dbReference type="ARBA" id="ARBA00022692"/>
    </source>
</evidence>
<feature type="transmembrane region" description="Helical" evidence="6">
    <location>
        <begin position="165"/>
        <end position="185"/>
    </location>
</feature>
<feature type="transmembrane region" description="Helical" evidence="6">
    <location>
        <begin position="84"/>
        <end position="103"/>
    </location>
</feature>
<evidence type="ECO:0008006" key="9">
    <source>
        <dbReference type="Google" id="ProtNLM"/>
    </source>
</evidence>
<dbReference type="InterPro" id="IPR004254">
    <property type="entry name" value="AdipoR/HlyIII-related"/>
</dbReference>
<proteinExistence type="predicted"/>
<evidence type="ECO:0000256" key="4">
    <source>
        <dbReference type="ARBA" id="ARBA00023136"/>
    </source>
</evidence>
<dbReference type="AlphaFoldDB" id="A0AAW1QIT0"/>
<feature type="transmembrane region" description="Helical" evidence="6">
    <location>
        <begin position="20"/>
        <end position="39"/>
    </location>
</feature>
<feature type="transmembrane region" description="Helical" evidence="6">
    <location>
        <begin position="134"/>
        <end position="153"/>
    </location>
</feature>
<comment type="caution">
    <text evidence="7">The sequence shown here is derived from an EMBL/GenBank/DDBJ whole genome shotgun (WGS) entry which is preliminary data.</text>
</comment>
<feature type="binding site" evidence="5">
    <location>
        <position position="66"/>
    </location>
    <ligand>
        <name>Zn(2+)</name>
        <dbReference type="ChEBI" id="CHEBI:29105"/>
    </ligand>
</feature>
<dbReference type="GO" id="GO:0009744">
    <property type="term" value="P:response to sucrose"/>
    <property type="evidence" value="ECO:0007669"/>
    <property type="project" value="UniProtKB-ARBA"/>
</dbReference>
<reference evidence="7 8" key="1">
    <citation type="journal article" date="2024" name="Nat. Commun.">
        <title>Phylogenomics reveals the evolutionary origins of lichenization in chlorophyte algae.</title>
        <authorList>
            <person name="Puginier C."/>
            <person name="Libourel C."/>
            <person name="Otte J."/>
            <person name="Skaloud P."/>
            <person name="Haon M."/>
            <person name="Grisel S."/>
            <person name="Petersen M."/>
            <person name="Berrin J.G."/>
            <person name="Delaux P.M."/>
            <person name="Dal Grande F."/>
            <person name="Keller J."/>
        </authorList>
    </citation>
    <scope>NUCLEOTIDE SEQUENCE [LARGE SCALE GENOMIC DNA]</scope>
    <source>
        <strain evidence="7 8">SAG 2145</strain>
    </source>
</reference>
<evidence type="ECO:0000256" key="3">
    <source>
        <dbReference type="ARBA" id="ARBA00022989"/>
    </source>
</evidence>
<dbReference type="PANTHER" id="PTHR20855">
    <property type="entry name" value="ADIPOR/PROGESTIN RECEPTOR-RELATED"/>
    <property type="match status" value="1"/>
</dbReference>
<evidence type="ECO:0000313" key="7">
    <source>
        <dbReference type="EMBL" id="KAK9821355.1"/>
    </source>
</evidence>
<feature type="binding site" evidence="5">
    <location>
        <position position="195"/>
    </location>
    <ligand>
        <name>Zn(2+)</name>
        <dbReference type="ChEBI" id="CHEBI:29105"/>
    </ligand>
</feature>
<comment type="subcellular location">
    <subcellularLocation>
        <location evidence="1">Membrane</location>
        <topology evidence="1">Multi-pass membrane protein</topology>
    </subcellularLocation>
</comment>
<dbReference type="GO" id="GO:0046872">
    <property type="term" value="F:metal ion binding"/>
    <property type="evidence" value="ECO:0007669"/>
    <property type="project" value="UniProtKB-KW"/>
</dbReference>
<gene>
    <name evidence="7" type="ORF">WJX74_002627</name>
</gene>
<evidence type="ECO:0000256" key="6">
    <source>
        <dbReference type="SAM" id="Phobius"/>
    </source>
</evidence>
<dbReference type="GO" id="GO:0016020">
    <property type="term" value="C:membrane"/>
    <property type="evidence" value="ECO:0007669"/>
    <property type="project" value="UniProtKB-SubCell"/>
</dbReference>
<name>A0AAW1QIT0_9CHLO</name>
<feature type="transmembrane region" description="Helical" evidence="6">
    <location>
        <begin position="46"/>
        <end position="64"/>
    </location>
</feature>
<accession>A0AAW1QIT0</accession>
<dbReference type="EMBL" id="JALJOS010000038">
    <property type="protein sequence ID" value="KAK9821355.1"/>
    <property type="molecule type" value="Genomic_DNA"/>
</dbReference>
<dbReference type="Proteomes" id="UP001438707">
    <property type="component" value="Unassembled WGS sequence"/>
</dbReference>
<evidence type="ECO:0000256" key="1">
    <source>
        <dbReference type="ARBA" id="ARBA00004141"/>
    </source>
</evidence>
<keyword evidence="3 6" id="KW-1133">Transmembrane helix</keyword>
<keyword evidence="2 6" id="KW-0812">Transmembrane</keyword>
<keyword evidence="4 6" id="KW-0472">Membrane</keyword>
<evidence type="ECO:0000313" key="8">
    <source>
        <dbReference type="Proteomes" id="UP001438707"/>
    </source>
</evidence>
<keyword evidence="5" id="KW-0862">Zinc</keyword>
<feature type="binding site" evidence="5">
    <location>
        <position position="199"/>
    </location>
    <ligand>
        <name>Zn(2+)</name>
        <dbReference type="ChEBI" id="CHEBI:29105"/>
    </ligand>
</feature>
<evidence type="ECO:0000256" key="5">
    <source>
        <dbReference type="PIRSR" id="PIRSR604254-1"/>
    </source>
</evidence>